<dbReference type="AlphaFoldDB" id="A0A8S4SBH2"/>
<organism evidence="1 2">
    <name type="scientific">Pararge aegeria aegeria</name>
    <dbReference type="NCBI Taxonomy" id="348720"/>
    <lineage>
        <taxon>Eukaryota</taxon>
        <taxon>Metazoa</taxon>
        <taxon>Ecdysozoa</taxon>
        <taxon>Arthropoda</taxon>
        <taxon>Hexapoda</taxon>
        <taxon>Insecta</taxon>
        <taxon>Pterygota</taxon>
        <taxon>Neoptera</taxon>
        <taxon>Endopterygota</taxon>
        <taxon>Lepidoptera</taxon>
        <taxon>Glossata</taxon>
        <taxon>Ditrysia</taxon>
        <taxon>Papilionoidea</taxon>
        <taxon>Nymphalidae</taxon>
        <taxon>Satyrinae</taxon>
        <taxon>Satyrini</taxon>
        <taxon>Parargina</taxon>
        <taxon>Pararge</taxon>
    </lineage>
</organism>
<accession>A0A8S4SBH2</accession>
<comment type="caution">
    <text evidence="1">The sequence shown here is derived from an EMBL/GenBank/DDBJ whole genome shotgun (WGS) entry which is preliminary data.</text>
</comment>
<evidence type="ECO:0000313" key="2">
    <source>
        <dbReference type="Proteomes" id="UP000838756"/>
    </source>
</evidence>
<name>A0A8S4SBH2_9NEOP</name>
<proteinExistence type="predicted"/>
<sequence>MNVSQYKHFRIRDSNDYAMDIEEFIKSIEMQFKIDFTSLSQWRKLIELMNIVQTEFKTKIRYSANRKHEIIRNIYIQNSRPSPFELTDKFARTSKVWQDMKLRLEKRQVSKVKDEPFVIHCDEMNETSELIDEISANESLAHPNTEEGQSKYLLEERTDTELEPKSSNSFHPIAICTNQHKIISSITSNYTPLENRDIGLSKIQLPVQLQSAMKNSLLPIYTNLVRSYPDKIIITNNTLKKQSVKLFLTNCCTEKLYLRILKISDCSHFNNIEVLPCTPSVLFPGLTAVLKIKYTLKNKNNDNFVSSLHFKIARNLLYESSEEGICIPIVSSFIQSRTIAVTEKVFIHPNYSWHVTPKLGYPKAIVHIINKDDAGYYLHIRKRNVDFTKEFGESIKSDEVITPDSESLEQRLEDTELELQNTILFSTNAKQMKSINFDKLNNDYDSVNTVDIVELVLKDLIDVALEPFIFKQTFVRILPRSRKFVFVYFTKVHHIGFHQSYYDFIFTDSKDGDITITKTVKVFSEVLPHPIALQPKILDMSKSPVKFGYWEDYFTITNSHNIFPVTIKITTAMKMKKLFNIIPMETLIPKQSSANFCVKIRSKTSKKTIGLDDLAYFTIKIIIIGHKSVYKDVPPFFYEIIAPCGEEFKRVYGAKYFSDSSQINVSDEIESCENVNVLI</sequence>
<keyword evidence="2" id="KW-1185">Reference proteome</keyword>
<gene>
    <name evidence="1" type="primary">jg18427</name>
    <name evidence="1" type="ORF">PAEG_LOCUS24587</name>
</gene>
<reference evidence="1" key="1">
    <citation type="submission" date="2022-03" db="EMBL/GenBank/DDBJ databases">
        <authorList>
            <person name="Lindestad O."/>
        </authorList>
    </citation>
    <scope>NUCLEOTIDE SEQUENCE</scope>
</reference>
<dbReference type="OrthoDB" id="6914186at2759"/>
<dbReference type="EMBL" id="CAKXAJ010026254">
    <property type="protein sequence ID" value="CAH2264352.1"/>
    <property type="molecule type" value="Genomic_DNA"/>
</dbReference>
<dbReference type="Proteomes" id="UP000838756">
    <property type="component" value="Unassembled WGS sequence"/>
</dbReference>
<evidence type="ECO:0000313" key="1">
    <source>
        <dbReference type="EMBL" id="CAH2264352.1"/>
    </source>
</evidence>
<protein>
    <submittedName>
        <fullName evidence="1">Jg18427 protein</fullName>
    </submittedName>
</protein>